<dbReference type="EMBL" id="CAJNNW010031988">
    <property type="protein sequence ID" value="CAE8710423.1"/>
    <property type="molecule type" value="Genomic_DNA"/>
</dbReference>
<evidence type="ECO:0000313" key="3">
    <source>
        <dbReference type="Proteomes" id="UP000626109"/>
    </source>
</evidence>
<protein>
    <submittedName>
        <fullName evidence="2">Uncharacterized protein</fullName>
    </submittedName>
</protein>
<proteinExistence type="predicted"/>
<name>A0A813KVK0_POLGL</name>
<feature type="region of interest" description="Disordered" evidence="1">
    <location>
        <begin position="1"/>
        <end position="25"/>
    </location>
</feature>
<evidence type="ECO:0000256" key="1">
    <source>
        <dbReference type="SAM" id="MobiDB-lite"/>
    </source>
</evidence>
<accession>A0A813KVK0</accession>
<dbReference type="Proteomes" id="UP000626109">
    <property type="component" value="Unassembled WGS sequence"/>
</dbReference>
<dbReference type="AlphaFoldDB" id="A0A813KVK0"/>
<organism evidence="2 3">
    <name type="scientific">Polarella glacialis</name>
    <name type="common">Dinoflagellate</name>
    <dbReference type="NCBI Taxonomy" id="89957"/>
    <lineage>
        <taxon>Eukaryota</taxon>
        <taxon>Sar</taxon>
        <taxon>Alveolata</taxon>
        <taxon>Dinophyceae</taxon>
        <taxon>Suessiales</taxon>
        <taxon>Suessiaceae</taxon>
        <taxon>Polarella</taxon>
    </lineage>
</organism>
<feature type="non-terminal residue" evidence="2">
    <location>
        <position position="1"/>
    </location>
</feature>
<comment type="caution">
    <text evidence="2">The sequence shown here is derived from an EMBL/GenBank/DDBJ whole genome shotgun (WGS) entry which is preliminary data.</text>
</comment>
<evidence type="ECO:0000313" key="2">
    <source>
        <dbReference type="EMBL" id="CAE8710423.1"/>
    </source>
</evidence>
<reference evidence="2" key="1">
    <citation type="submission" date="2021-02" db="EMBL/GenBank/DDBJ databases">
        <authorList>
            <person name="Dougan E. K."/>
            <person name="Rhodes N."/>
            <person name="Thang M."/>
            <person name="Chan C."/>
        </authorList>
    </citation>
    <scope>NUCLEOTIDE SEQUENCE</scope>
</reference>
<feature type="compositionally biased region" description="Low complexity" evidence="1">
    <location>
        <begin position="177"/>
        <end position="194"/>
    </location>
</feature>
<feature type="region of interest" description="Disordered" evidence="1">
    <location>
        <begin position="169"/>
        <end position="199"/>
    </location>
</feature>
<sequence length="265" mass="29008">DSLSRPLPPMHTWSPQSLPGRSQAHSQVLSSAASSVSISAATLEMPKFDSVVFYFEPLGGRYAIQRCILNFYPCSIDLADVPRTARSQDEQHQQQQQQQPSPACLLDMLADDFREPFKCWCQHQLHSWRYGEPLIGPSCMTNVELVLPKILGSRRLIAERVELLPLEPTSAGESKASSPVCSESKSGSSEGSFSQVEFPCSDGSSTDQLQAGSPRLACVKFSALSMPPSLLRHLVNVDSRRSQQHSASGGFGGVRARFDLRAGEE</sequence>
<gene>
    <name evidence="2" type="ORF">PGLA2088_LOCUS35942</name>
</gene>